<proteinExistence type="inferred from homology"/>
<reference evidence="10 11" key="1">
    <citation type="journal article" date="2018" name="J. Antimicrob. Chemother.">
        <title>Phylogenomics of colistin-susceptible and resistant XDR Acinetobacter baumannii.</title>
        <authorList>
            <person name="Mustapha M."/>
            <person name="Li B."/>
            <person name="Pacey M.P."/>
            <person name="Mettus R.T."/>
            <person name="McElheny C.L."/>
            <person name="Ernst R.K."/>
            <person name="Cooper V.S."/>
            <person name="Doi Y."/>
        </authorList>
    </citation>
    <scope>NUCLEOTIDE SEQUENCE [LARGE SCALE GENOMIC DNA]</scope>
    <source>
        <strain evidence="10 11">R20</strain>
    </source>
</reference>
<evidence type="ECO:0000256" key="1">
    <source>
        <dbReference type="ARBA" id="ARBA00001933"/>
    </source>
</evidence>
<dbReference type="Pfam" id="PF00266">
    <property type="entry name" value="Aminotran_5"/>
    <property type="match status" value="1"/>
</dbReference>
<protein>
    <recommendedName>
        <fullName evidence="9">Aminotransferase class V domain-containing protein</fullName>
    </recommendedName>
</protein>
<evidence type="ECO:0000256" key="4">
    <source>
        <dbReference type="ARBA" id="ARBA00022723"/>
    </source>
</evidence>
<dbReference type="AlphaFoldDB" id="A0AB37A889"/>
<dbReference type="GO" id="GO:0051536">
    <property type="term" value="F:iron-sulfur cluster binding"/>
    <property type="evidence" value="ECO:0007669"/>
    <property type="project" value="UniProtKB-KW"/>
</dbReference>
<keyword evidence="6" id="KW-0408">Iron</keyword>
<evidence type="ECO:0000259" key="9">
    <source>
        <dbReference type="Pfam" id="PF00266"/>
    </source>
</evidence>
<keyword evidence="3" id="KW-0808">Transferase</keyword>
<sequence length="383" mass="42742">MLYFDNHATTHVDPEIFDIFQNIECDLRIGNPHSSEHENGWNADNIINQSLEIFSNLLNCICSELIFTSGATEANNLAIIGLSTKAYLNKLDKNKIIISAIEHASVRNSAYQVSKLFGFEIIEIPITKEGVINLDILKESIDGKTLLVTCMAVNNEIGTIQPIKEISKICRKYNTIFHVDAAQAGYLLLEEIVPYVDSLSLSGHKIYAPKGIGLLYINKYSPLTPEPIIHGGNQQNGMRSGTLSPALCLSFAKAYEKLCRIKELEINKLRSHSEYFYNLLAEKGIKFKIHGNTINRHPGNLNFSIEGIDARLLIMRLQPRVAISTGSACYSGQIESSHVLKALDLSSEEILSTLRIGLGRFNTSEQIFELVEILCEEVQKIMN</sequence>
<evidence type="ECO:0000256" key="3">
    <source>
        <dbReference type="ARBA" id="ARBA00022679"/>
    </source>
</evidence>
<dbReference type="InterPro" id="IPR016454">
    <property type="entry name" value="Cysteine_dSase"/>
</dbReference>
<evidence type="ECO:0000313" key="11">
    <source>
        <dbReference type="Proteomes" id="UP000239276"/>
    </source>
</evidence>
<dbReference type="PANTHER" id="PTHR11601">
    <property type="entry name" value="CYSTEINE DESULFURYLASE FAMILY MEMBER"/>
    <property type="match status" value="1"/>
</dbReference>
<accession>A0AB37A889</accession>
<keyword evidence="4" id="KW-0479">Metal-binding</keyword>
<dbReference type="PIRSF" id="PIRSF005572">
    <property type="entry name" value="NifS"/>
    <property type="match status" value="1"/>
</dbReference>
<gene>
    <name evidence="10" type="ORF">C5U34_17425</name>
</gene>
<evidence type="ECO:0000313" key="10">
    <source>
        <dbReference type="EMBL" id="PQH47944.1"/>
    </source>
</evidence>
<keyword evidence="7" id="KW-0411">Iron-sulfur</keyword>
<dbReference type="GO" id="GO:0046872">
    <property type="term" value="F:metal ion binding"/>
    <property type="evidence" value="ECO:0007669"/>
    <property type="project" value="UniProtKB-KW"/>
</dbReference>
<name>A0AB37A889_ACIBA</name>
<evidence type="ECO:0000256" key="6">
    <source>
        <dbReference type="ARBA" id="ARBA00023004"/>
    </source>
</evidence>
<dbReference type="Gene3D" id="3.40.640.10">
    <property type="entry name" value="Type I PLP-dependent aspartate aminotransferase-like (Major domain)"/>
    <property type="match status" value="1"/>
</dbReference>
<dbReference type="InterPro" id="IPR015421">
    <property type="entry name" value="PyrdxlP-dep_Trfase_major"/>
</dbReference>
<evidence type="ECO:0000256" key="5">
    <source>
        <dbReference type="ARBA" id="ARBA00022898"/>
    </source>
</evidence>
<organism evidence="10 11">
    <name type="scientific">Acinetobacter baumannii</name>
    <dbReference type="NCBI Taxonomy" id="470"/>
    <lineage>
        <taxon>Bacteria</taxon>
        <taxon>Pseudomonadati</taxon>
        <taxon>Pseudomonadota</taxon>
        <taxon>Gammaproteobacteria</taxon>
        <taxon>Moraxellales</taxon>
        <taxon>Moraxellaceae</taxon>
        <taxon>Acinetobacter</taxon>
        <taxon>Acinetobacter calcoaceticus/baumannii complex</taxon>
    </lineage>
</organism>
<comment type="caution">
    <text evidence="10">The sequence shown here is derived from an EMBL/GenBank/DDBJ whole genome shotgun (WGS) entry which is preliminary data.</text>
</comment>
<feature type="domain" description="Aminotransferase class V" evidence="9">
    <location>
        <begin position="3"/>
        <end position="367"/>
    </location>
</feature>
<dbReference type="Gene3D" id="3.90.1150.10">
    <property type="entry name" value="Aspartate Aminotransferase, domain 1"/>
    <property type="match status" value="1"/>
</dbReference>
<dbReference type="EMBL" id="PUDN01000132">
    <property type="protein sequence ID" value="PQH47944.1"/>
    <property type="molecule type" value="Genomic_DNA"/>
</dbReference>
<dbReference type="PANTHER" id="PTHR11601:SF34">
    <property type="entry name" value="CYSTEINE DESULFURASE"/>
    <property type="match status" value="1"/>
</dbReference>
<dbReference type="Proteomes" id="UP000239276">
    <property type="component" value="Unassembled WGS sequence"/>
</dbReference>
<evidence type="ECO:0000256" key="8">
    <source>
        <dbReference type="ARBA" id="ARBA00050776"/>
    </source>
</evidence>
<evidence type="ECO:0000256" key="2">
    <source>
        <dbReference type="ARBA" id="ARBA00006490"/>
    </source>
</evidence>
<keyword evidence="5" id="KW-0663">Pyridoxal phosphate</keyword>
<dbReference type="InterPro" id="IPR015422">
    <property type="entry name" value="PyrdxlP-dep_Trfase_small"/>
</dbReference>
<comment type="cofactor">
    <cofactor evidence="1">
        <name>pyridoxal 5'-phosphate</name>
        <dbReference type="ChEBI" id="CHEBI:597326"/>
    </cofactor>
</comment>
<dbReference type="GO" id="GO:0031071">
    <property type="term" value="F:cysteine desulfurase activity"/>
    <property type="evidence" value="ECO:0007669"/>
    <property type="project" value="UniProtKB-EC"/>
</dbReference>
<dbReference type="InterPro" id="IPR015424">
    <property type="entry name" value="PyrdxlP-dep_Trfase"/>
</dbReference>
<dbReference type="SUPFAM" id="SSF53383">
    <property type="entry name" value="PLP-dependent transferases"/>
    <property type="match status" value="1"/>
</dbReference>
<dbReference type="Gene3D" id="1.10.260.50">
    <property type="match status" value="1"/>
</dbReference>
<dbReference type="InterPro" id="IPR000192">
    <property type="entry name" value="Aminotrans_V_dom"/>
</dbReference>
<comment type="similarity">
    <text evidence="2">Belongs to the class-V pyridoxal-phosphate-dependent aminotransferase family. NifS/IscS subfamily.</text>
</comment>
<comment type="catalytic activity">
    <reaction evidence="8">
        <text>(sulfur carrier)-H + L-cysteine = (sulfur carrier)-SH + L-alanine</text>
        <dbReference type="Rhea" id="RHEA:43892"/>
        <dbReference type="Rhea" id="RHEA-COMP:14737"/>
        <dbReference type="Rhea" id="RHEA-COMP:14739"/>
        <dbReference type="ChEBI" id="CHEBI:29917"/>
        <dbReference type="ChEBI" id="CHEBI:35235"/>
        <dbReference type="ChEBI" id="CHEBI:57972"/>
        <dbReference type="ChEBI" id="CHEBI:64428"/>
        <dbReference type="EC" id="2.8.1.7"/>
    </reaction>
</comment>
<evidence type="ECO:0000256" key="7">
    <source>
        <dbReference type="ARBA" id="ARBA00023014"/>
    </source>
</evidence>
<dbReference type="RefSeq" id="WP_104914921.1">
    <property type="nucleotide sequence ID" value="NZ_JADVLR010000008.1"/>
</dbReference>